<evidence type="ECO:0000313" key="2">
    <source>
        <dbReference type="EMBL" id="CAG6396028.1"/>
    </source>
</evidence>
<name>A0A9W4DV25_9ACTN</name>
<dbReference type="Proteomes" id="UP001152519">
    <property type="component" value="Unassembled WGS sequence"/>
</dbReference>
<evidence type="ECO:0000256" key="1">
    <source>
        <dbReference type="SAM" id="MobiDB-lite"/>
    </source>
</evidence>
<organism evidence="2 3">
    <name type="scientific">Actinacidiphila cocklensis</name>
    <dbReference type="NCBI Taxonomy" id="887465"/>
    <lineage>
        <taxon>Bacteria</taxon>
        <taxon>Bacillati</taxon>
        <taxon>Actinomycetota</taxon>
        <taxon>Actinomycetes</taxon>
        <taxon>Kitasatosporales</taxon>
        <taxon>Streptomycetaceae</taxon>
        <taxon>Actinacidiphila</taxon>
    </lineage>
</organism>
<gene>
    <name evidence="2" type="ORF">SCOCK_390029</name>
</gene>
<protein>
    <submittedName>
        <fullName evidence="2">Uncharacterized protein</fullName>
    </submittedName>
</protein>
<dbReference type="AlphaFoldDB" id="A0A9W4DV25"/>
<proteinExistence type="predicted"/>
<sequence length="331" mass="36015">MVGGRARRGLQHGLPVERLRQGVRRREGERRLDRRVRQGGAGGQPPGDGERLGREVRGRHHPVRDAERGRLLRGHGPREEQQVGGTRVADEPGQGPGDPRVGRQGHPGEGRVEGRGVRDDPEVRSEGEPGPGARGDPVDPGDDGLRHRRDGQRDRVVVLGDRGHAAARLQDRDVLLEVLADAEGPPAAGQQHRPDRLVAGRRLQRVPQCRLGAGVERVHRVRAVEGDGGEPVGHLVQHAVGHGSNPFVAATVLARMPDRRTGGHVTYVKCFRAPPCAPHAPGAELAGFAGVDCGTECHRCWSSGRWMRDNGREPMCSSPSWFQEGERAWRP</sequence>
<feature type="compositionally biased region" description="Basic and acidic residues" evidence="1">
    <location>
        <begin position="106"/>
        <end position="127"/>
    </location>
</feature>
<dbReference type="EMBL" id="CAJSLV010000069">
    <property type="protein sequence ID" value="CAG6396028.1"/>
    <property type="molecule type" value="Genomic_DNA"/>
</dbReference>
<reference evidence="2" key="1">
    <citation type="submission" date="2021-05" db="EMBL/GenBank/DDBJ databases">
        <authorList>
            <person name="Arsene-Ploetze F."/>
        </authorList>
    </citation>
    <scope>NUCLEOTIDE SEQUENCE</scope>
    <source>
        <strain evidence="2">DSM 42138</strain>
    </source>
</reference>
<keyword evidence="3" id="KW-1185">Reference proteome</keyword>
<feature type="compositionally biased region" description="Basic and acidic residues" evidence="1">
    <location>
        <begin position="15"/>
        <end position="36"/>
    </location>
</feature>
<feature type="region of interest" description="Disordered" evidence="1">
    <location>
        <begin position="1"/>
        <end position="158"/>
    </location>
</feature>
<accession>A0A9W4DV25</accession>
<comment type="caution">
    <text evidence="2">The sequence shown here is derived from an EMBL/GenBank/DDBJ whole genome shotgun (WGS) entry which is preliminary data.</text>
</comment>
<evidence type="ECO:0000313" key="3">
    <source>
        <dbReference type="Proteomes" id="UP001152519"/>
    </source>
</evidence>
<feature type="compositionally biased region" description="Basic residues" evidence="1">
    <location>
        <begin position="1"/>
        <end position="10"/>
    </location>
</feature>
<feature type="compositionally biased region" description="Basic and acidic residues" evidence="1">
    <location>
        <begin position="63"/>
        <end position="81"/>
    </location>
</feature>